<keyword evidence="7 8" id="KW-0472">Membrane</keyword>
<evidence type="ECO:0000256" key="5">
    <source>
        <dbReference type="ARBA" id="ARBA00022692"/>
    </source>
</evidence>
<dbReference type="PANTHER" id="PTHR30472:SF19">
    <property type="entry name" value="PETROBACTIN IMPORT SYSTEM PERMEASE PROTEIN YCLO"/>
    <property type="match status" value="1"/>
</dbReference>
<name>A0A1T0A867_9GAMM</name>
<proteinExistence type="inferred from homology"/>
<feature type="transmembrane region" description="Helical" evidence="8">
    <location>
        <begin position="131"/>
        <end position="153"/>
    </location>
</feature>
<dbReference type="Proteomes" id="UP000190435">
    <property type="component" value="Unassembled WGS sequence"/>
</dbReference>
<evidence type="ECO:0000313" key="9">
    <source>
        <dbReference type="EMBL" id="OOR91945.1"/>
    </source>
</evidence>
<dbReference type="GO" id="GO:0022857">
    <property type="term" value="F:transmembrane transporter activity"/>
    <property type="evidence" value="ECO:0007669"/>
    <property type="project" value="InterPro"/>
</dbReference>
<dbReference type="EMBL" id="MUXU01000018">
    <property type="protein sequence ID" value="OOR91945.1"/>
    <property type="molecule type" value="Genomic_DNA"/>
</dbReference>
<keyword evidence="4" id="KW-1003">Cell membrane</keyword>
<comment type="subcellular location">
    <subcellularLocation>
        <location evidence="1">Cell membrane</location>
        <topology evidence="1">Multi-pass membrane protein</topology>
    </subcellularLocation>
</comment>
<dbReference type="GO" id="GO:0033214">
    <property type="term" value="P:siderophore-iron import into cell"/>
    <property type="evidence" value="ECO:0007669"/>
    <property type="project" value="TreeGrafter"/>
</dbReference>
<evidence type="ECO:0000313" key="10">
    <source>
        <dbReference type="Proteomes" id="UP000190435"/>
    </source>
</evidence>
<feature type="transmembrane region" description="Helical" evidence="8">
    <location>
        <begin position="99"/>
        <end position="119"/>
    </location>
</feature>
<evidence type="ECO:0000256" key="3">
    <source>
        <dbReference type="ARBA" id="ARBA00022448"/>
    </source>
</evidence>
<dbReference type="InterPro" id="IPR037294">
    <property type="entry name" value="ABC_BtuC-like"/>
</dbReference>
<feature type="transmembrane region" description="Helical" evidence="8">
    <location>
        <begin position="221"/>
        <end position="252"/>
    </location>
</feature>
<feature type="transmembrane region" description="Helical" evidence="8">
    <location>
        <begin position="69"/>
        <end position="93"/>
    </location>
</feature>
<dbReference type="STRING" id="34060.B0181_02265"/>
<dbReference type="GO" id="GO:0005886">
    <property type="term" value="C:plasma membrane"/>
    <property type="evidence" value="ECO:0007669"/>
    <property type="project" value="UniProtKB-SubCell"/>
</dbReference>
<evidence type="ECO:0000256" key="1">
    <source>
        <dbReference type="ARBA" id="ARBA00004651"/>
    </source>
</evidence>
<evidence type="ECO:0000256" key="2">
    <source>
        <dbReference type="ARBA" id="ARBA00007935"/>
    </source>
</evidence>
<organism evidence="9 10">
    <name type="scientific">Moraxella caviae</name>
    <dbReference type="NCBI Taxonomy" id="34060"/>
    <lineage>
        <taxon>Bacteria</taxon>
        <taxon>Pseudomonadati</taxon>
        <taxon>Pseudomonadota</taxon>
        <taxon>Gammaproteobacteria</taxon>
        <taxon>Moraxellales</taxon>
        <taxon>Moraxellaceae</taxon>
        <taxon>Moraxella</taxon>
    </lineage>
</organism>
<dbReference type="Gene3D" id="1.10.3470.10">
    <property type="entry name" value="ABC transporter involved in vitamin B12 uptake, BtuC"/>
    <property type="match status" value="1"/>
</dbReference>
<dbReference type="AlphaFoldDB" id="A0A1T0A867"/>
<keyword evidence="3" id="KW-0813">Transport</keyword>
<dbReference type="PANTHER" id="PTHR30472">
    <property type="entry name" value="FERRIC ENTEROBACTIN TRANSPORT SYSTEM PERMEASE PROTEIN"/>
    <property type="match status" value="1"/>
</dbReference>
<evidence type="ECO:0000256" key="4">
    <source>
        <dbReference type="ARBA" id="ARBA00022475"/>
    </source>
</evidence>
<feature type="transmembrane region" description="Helical" evidence="8">
    <location>
        <begin position="38"/>
        <end position="57"/>
    </location>
</feature>
<feature type="transmembrane region" description="Helical" evidence="8">
    <location>
        <begin position="264"/>
        <end position="282"/>
    </location>
</feature>
<sequence length="320" mass="35177">MLRARPEWVCLLLLVVSSLVFLTWGVQSWEFALPLRSQKLIALCVVGFAIGTSTLLFQTLTHNPILTPALLGFDALYVLINSVLVLFLGVVHFSTMNPLVKFGIEVGLMLGMSLLMFRFLFTKDRQDLTRLILVGVVFGVLFRSLSSLVARLINPDDFITVQAASYAQFNTINTQLLTVSVIVCVLAGVMMWRLRHQCDVLLLGKSCAINLGIDYRKLSLALLSIIALLVAVSTALVGPVTFLGLLVCAITNQLTRSMHHAKRLVLVALVSMLVLVLGQALFEHGLKMAGVLSVVIELVGGVVFLLLIFKEYRLKDGRVL</sequence>
<evidence type="ECO:0000256" key="6">
    <source>
        <dbReference type="ARBA" id="ARBA00022989"/>
    </source>
</evidence>
<dbReference type="InterPro" id="IPR000522">
    <property type="entry name" value="ABC_transptr_permease_BtuC"/>
</dbReference>
<protein>
    <submittedName>
        <fullName evidence="9">Enterobactin ABC transporter permease</fullName>
    </submittedName>
</protein>
<accession>A0A1T0A867</accession>
<evidence type="ECO:0000256" key="8">
    <source>
        <dbReference type="SAM" id="Phobius"/>
    </source>
</evidence>
<evidence type="ECO:0000256" key="7">
    <source>
        <dbReference type="ARBA" id="ARBA00023136"/>
    </source>
</evidence>
<gene>
    <name evidence="9" type="ORF">B0181_02265</name>
</gene>
<keyword evidence="10" id="KW-1185">Reference proteome</keyword>
<feature type="transmembrane region" description="Helical" evidence="8">
    <location>
        <begin position="288"/>
        <end position="309"/>
    </location>
</feature>
<comment type="caution">
    <text evidence="9">The sequence shown here is derived from an EMBL/GenBank/DDBJ whole genome shotgun (WGS) entry which is preliminary data.</text>
</comment>
<feature type="transmembrane region" description="Helical" evidence="8">
    <location>
        <begin position="173"/>
        <end position="192"/>
    </location>
</feature>
<keyword evidence="5 8" id="KW-0812">Transmembrane</keyword>
<reference evidence="9 10" key="1">
    <citation type="submission" date="2017-02" db="EMBL/GenBank/DDBJ databases">
        <title>Draft genome sequence of Moraxella caviae CCUG 355 type strain.</title>
        <authorList>
            <person name="Engstrom-Jakobsson H."/>
            <person name="Salva-Serra F."/>
            <person name="Thorell K."/>
            <person name="Gonzales-Siles L."/>
            <person name="Karlsson R."/>
            <person name="Boulund F."/>
            <person name="Engstrand L."/>
            <person name="Moore E."/>
        </authorList>
    </citation>
    <scope>NUCLEOTIDE SEQUENCE [LARGE SCALE GENOMIC DNA]</scope>
    <source>
        <strain evidence="9 10">CCUG 355</strain>
    </source>
</reference>
<keyword evidence="6 8" id="KW-1133">Transmembrane helix</keyword>
<dbReference type="SUPFAM" id="SSF81345">
    <property type="entry name" value="ABC transporter involved in vitamin B12 uptake, BtuC"/>
    <property type="match status" value="1"/>
</dbReference>
<dbReference type="Pfam" id="PF01032">
    <property type="entry name" value="FecCD"/>
    <property type="match status" value="1"/>
</dbReference>
<dbReference type="OrthoDB" id="9796260at2"/>
<comment type="similarity">
    <text evidence="2">Belongs to the binding-protein-dependent transport system permease family. FecCD subfamily.</text>
</comment>